<organism evidence="1">
    <name type="scientific">uncultured bacterium A1Q1_fos_550</name>
    <dbReference type="NCBI Taxonomy" id="1256583"/>
    <lineage>
        <taxon>Bacteria</taxon>
        <taxon>environmental samples</taxon>
    </lineage>
</organism>
<dbReference type="EMBL" id="JX649875">
    <property type="protein sequence ID" value="AGC71533.1"/>
    <property type="molecule type" value="Genomic_DNA"/>
</dbReference>
<keyword evidence="1" id="KW-0449">Lipoprotein</keyword>
<protein>
    <submittedName>
        <fullName evidence="1">NlpBDapX lipoprotein</fullName>
    </submittedName>
</protein>
<reference evidence="1" key="1">
    <citation type="submission" date="2012-09" db="EMBL/GenBank/DDBJ databases">
        <title>Metagenomic Characterization of a Microbial Community in Wastewater Detects High Levels of Antibiotic Resistance.</title>
        <authorList>
            <person name="Abrams M."/>
            <person name="Caldwell A."/>
            <person name="Vandaei E."/>
            <person name="Lee W."/>
            <person name="Perrott J."/>
            <person name="Khan S.Y."/>
            <person name="Ta J."/>
            <person name="Romero D."/>
            <person name="Nguyen V."/>
            <person name="Pourmand N."/>
            <person name="Ouverney C.C."/>
        </authorList>
    </citation>
    <scope>NUCLEOTIDE SEQUENCE</scope>
</reference>
<evidence type="ECO:0000313" key="1">
    <source>
        <dbReference type="EMBL" id="AGC71533.1"/>
    </source>
</evidence>
<name>L7VWU6_9BACT</name>
<proteinExistence type="predicted"/>
<dbReference type="AlphaFoldDB" id="L7VWU6"/>
<dbReference type="InterPro" id="IPR042268">
    <property type="entry name" value="BamC_C"/>
</dbReference>
<dbReference type="Pfam" id="PF06804">
    <property type="entry name" value="Lipoprotein_18"/>
    <property type="match status" value="1"/>
</dbReference>
<dbReference type="Gene3D" id="3.30.310.170">
    <property type="entry name" value="Outer membrane protein assembly factor BamC"/>
    <property type="match status" value="1"/>
</dbReference>
<accession>L7VWU6</accession>
<dbReference type="InterPro" id="IPR010653">
    <property type="entry name" value="NlpB/DapX"/>
</dbReference>
<sequence>MKPFTTTGHRLAWISVVIAALPACSVLQEDKVDYKSASSAPTLQVPPDLSKLATETRYSVPGTAVTASSMAKTAQATPAASVALTNVGDVRIEKLGNQRWLVVNRKPEELWGPVRDFWQENGFLLTVDQPSVGIMETDWAENRAKIPQDIIRSTIGKVLDGLYSTAERDKFRTRMERMPNGSTEIFISHRAMVEVYNSSSKDATTWQPKAADPELEAEFLRKLMIKLGVAADQAKALVAASTAKPTATLTTVNNTPVVQVADSFDRAWRRVGLALDRTGFTVEDRDRAQGIYFVRYVEPNTAKEPSFIGKLFGATAKESAPIKYRIAVRSAGDTTSVSVLSATGVPDASENAKRILQIIVDDLK</sequence>